<sequence>MTFSEINNKLTTINSEDLLTSDIIGCCSFLNYEDFLKCILKVAIHFDERKKLVVNEPVLSDQYIFWPMVKTGRTRTEPDVIIILHHPENKCTLILIEAKYNSGKSSEADYNVDDVTDQLARELRIIEEQQLYVQLSGLEGKEIISKALVYVTADDTIPQKSLSDSASEFMKKPRGTKYKKTIELPLYWLPWWKIEDIATKAEHYKFEEKTKNRIIRHIKDVLQAKKLSRFGGVSIINFEFPHYSYTSEIEDHVDMKYHFLVCVPPISYKYSKHENAKEYNFNSFFSKITYNYHIRE</sequence>
<name>A0A7Z7AYA8_9EURY</name>
<accession>A0A7Z7AYA8</accession>
<protein>
    <submittedName>
        <fullName evidence="1">Uncharacterized protein</fullName>
    </submittedName>
</protein>
<keyword evidence="2" id="KW-1185">Reference proteome</keyword>
<evidence type="ECO:0000313" key="2">
    <source>
        <dbReference type="Proteomes" id="UP000199259"/>
    </source>
</evidence>
<organism evidence="1 2">
    <name type="scientific">Methanolobus vulcani</name>
    <dbReference type="NCBI Taxonomy" id="38026"/>
    <lineage>
        <taxon>Archaea</taxon>
        <taxon>Methanobacteriati</taxon>
        <taxon>Methanobacteriota</taxon>
        <taxon>Stenosarchaea group</taxon>
        <taxon>Methanomicrobia</taxon>
        <taxon>Methanosarcinales</taxon>
        <taxon>Methanosarcinaceae</taxon>
        <taxon>Methanolobus</taxon>
    </lineage>
</organism>
<comment type="caution">
    <text evidence="1">The sequence shown here is derived from an EMBL/GenBank/DDBJ whole genome shotgun (WGS) entry which is preliminary data.</text>
</comment>
<dbReference type="Proteomes" id="UP000199259">
    <property type="component" value="Unassembled WGS sequence"/>
</dbReference>
<dbReference type="RefSeq" id="WP_091708504.1">
    <property type="nucleotide sequence ID" value="NZ_FNCA01000002.1"/>
</dbReference>
<proteinExistence type="predicted"/>
<dbReference type="EMBL" id="FNCA01000002">
    <property type="protein sequence ID" value="SDF44553.1"/>
    <property type="molecule type" value="Genomic_DNA"/>
</dbReference>
<evidence type="ECO:0000313" key="1">
    <source>
        <dbReference type="EMBL" id="SDF44553.1"/>
    </source>
</evidence>
<dbReference type="OrthoDB" id="141735at2157"/>
<reference evidence="1 2" key="1">
    <citation type="submission" date="2016-10" db="EMBL/GenBank/DDBJ databases">
        <authorList>
            <person name="Varghese N."/>
            <person name="Submissions S."/>
        </authorList>
    </citation>
    <scope>NUCLEOTIDE SEQUENCE [LARGE SCALE GENOMIC DNA]</scope>
    <source>
        <strain evidence="1 2">PL 12/M</strain>
    </source>
</reference>
<dbReference type="AlphaFoldDB" id="A0A7Z7AYA8"/>
<gene>
    <name evidence="1" type="ORF">SAMN04488589_0544</name>
</gene>